<dbReference type="RefSeq" id="WP_177208130.1">
    <property type="nucleotide sequence ID" value="NZ_FOLO01000053.1"/>
</dbReference>
<keyword evidence="6 7" id="KW-0961">Cell wall biogenesis/degradation</keyword>
<dbReference type="InterPro" id="IPR002477">
    <property type="entry name" value="Peptidoglycan-bd-like"/>
</dbReference>
<accession>A0A1I1S759</accession>
<evidence type="ECO:0000256" key="7">
    <source>
        <dbReference type="PROSITE-ProRule" id="PRU01373"/>
    </source>
</evidence>
<dbReference type="InterPro" id="IPR038063">
    <property type="entry name" value="Transpep_catalytic_dom"/>
</dbReference>
<dbReference type="STRING" id="1123010.SAMN02745724_04373"/>
<dbReference type="Pfam" id="PF03734">
    <property type="entry name" value="YkuD"/>
    <property type="match status" value="1"/>
</dbReference>
<evidence type="ECO:0000256" key="6">
    <source>
        <dbReference type="ARBA" id="ARBA00023316"/>
    </source>
</evidence>
<dbReference type="GO" id="GO:0016740">
    <property type="term" value="F:transferase activity"/>
    <property type="evidence" value="ECO:0007669"/>
    <property type="project" value="UniProtKB-KW"/>
</dbReference>
<protein>
    <submittedName>
        <fullName evidence="9">Putative peptidoglycan binding domain-containing protein</fullName>
    </submittedName>
</protein>
<evidence type="ECO:0000313" key="9">
    <source>
        <dbReference type="EMBL" id="SFD38800.1"/>
    </source>
</evidence>
<dbReference type="Gene3D" id="1.10.101.10">
    <property type="entry name" value="PGBD-like superfamily/PGBD"/>
    <property type="match status" value="1"/>
</dbReference>
<dbReference type="PANTHER" id="PTHR41533:SF1">
    <property type="entry name" value="L,D-TRANSPEPTIDASE YCBB-RELATED"/>
    <property type="match status" value="1"/>
</dbReference>
<evidence type="ECO:0000256" key="3">
    <source>
        <dbReference type="ARBA" id="ARBA00022679"/>
    </source>
</evidence>
<dbReference type="InterPro" id="IPR036365">
    <property type="entry name" value="PGBD-like_sf"/>
</dbReference>
<evidence type="ECO:0000256" key="1">
    <source>
        <dbReference type="ARBA" id="ARBA00004752"/>
    </source>
</evidence>
<dbReference type="Gene3D" id="2.40.440.10">
    <property type="entry name" value="L,D-transpeptidase catalytic domain-like"/>
    <property type="match status" value="1"/>
</dbReference>
<feature type="active site" description="Proton donor/acceptor" evidence="7">
    <location>
        <position position="315"/>
    </location>
</feature>
<dbReference type="InterPro" id="IPR052905">
    <property type="entry name" value="LD-transpeptidase_YkuD-like"/>
</dbReference>
<dbReference type="GO" id="GO:0004180">
    <property type="term" value="F:carboxypeptidase activity"/>
    <property type="evidence" value="ECO:0007669"/>
    <property type="project" value="UniProtKB-ARBA"/>
</dbReference>
<sequence>MNRNCILCLSLCFILNNQTIASQVYSSIEKRDLYNHSIPNRLKGLNKTSNYINNSLNVINKVNVNAVHQRIFFLKRLAKNKIWQKIQFDGFLKQGDKHKMLGEIKHRLYLLGYFKPKRIQKNEFSKALASALSLFQKHHGLNPDGIIGPRSLAWLNTSPAQRADLLLRNLHRQQTFFDEVGQDYLLINIPQFQLSLVEQGKGILNSRVIVGKTKRPTPIISSQIKSVVLNPSWNVPRKIVRRDLLPKIRENANYLDEENYEVFDFDDNPVILKEFNWSKLAMGNFPYKLRQKPGPSNALGYVKFHFNNKHSVYIHDTPDKTLFDKHRRDFSSGCIRVEKADELAQWFKEQRLVNQTSWHQVIEHNEENIWFKVKEPLPIYLVYWTAWVDSNNHVQYRNDIYDKENVILKNKKPQLDLRRNQTIAIYKHWK</sequence>
<dbReference type="EMBL" id="FOLO01000053">
    <property type="protein sequence ID" value="SFD38800.1"/>
    <property type="molecule type" value="Genomic_DNA"/>
</dbReference>
<comment type="similarity">
    <text evidence="2">Belongs to the YkuD family.</text>
</comment>
<dbReference type="GO" id="GO:0009252">
    <property type="term" value="P:peptidoglycan biosynthetic process"/>
    <property type="evidence" value="ECO:0007669"/>
    <property type="project" value="UniProtKB-UniPathway"/>
</dbReference>
<dbReference type="InterPro" id="IPR036366">
    <property type="entry name" value="PGBDSf"/>
</dbReference>
<proteinExistence type="inferred from homology"/>
<evidence type="ECO:0000256" key="5">
    <source>
        <dbReference type="ARBA" id="ARBA00022984"/>
    </source>
</evidence>
<feature type="active site" description="Nucleophile" evidence="7">
    <location>
        <position position="334"/>
    </location>
</feature>
<evidence type="ECO:0000313" key="10">
    <source>
        <dbReference type="Proteomes" id="UP000198862"/>
    </source>
</evidence>
<dbReference type="Pfam" id="PF01471">
    <property type="entry name" value="PG_binding_1"/>
    <property type="match status" value="1"/>
</dbReference>
<keyword evidence="3" id="KW-0808">Transferase</keyword>
<dbReference type="UniPathway" id="UPA00219"/>
<gene>
    <name evidence="9" type="ORF">SAMN02745724_04373</name>
</gene>
<comment type="pathway">
    <text evidence="1 7">Cell wall biogenesis; peptidoglycan biosynthesis.</text>
</comment>
<evidence type="ECO:0000256" key="4">
    <source>
        <dbReference type="ARBA" id="ARBA00022960"/>
    </source>
</evidence>
<dbReference type="PANTHER" id="PTHR41533">
    <property type="entry name" value="L,D-TRANSPEPTIDASE HI_1667-RELATED"/>
    <property type="match status" value="1"/>
</dbReference>
<dbReference type="GO" id="GO:0071555">
    <property type="term" value="P:cell wall organization"/>
    <property type="evidence" value="ECO:0007669"/>
    <property type="project" value="UniProtKB-UniRule"/>
</dbReference>
<dbReference type="SUPFAM" id="SSF141523">
    <property type="entry name" value="L,D-transpeptidase catalytic domain-like"/>
    <property type="match status" value="1"/>
</dbReference>
<organism evidence="9 10">
    <name type="scientific">Pseudoalteromonas denitrificans DSM 6059</name>
    <dbReference type="NCBI Taxonomy" id="1123010"/>
    <lineage>
        <taxon>Bacteria</taxon>
        <taxon>Pseudomonadati</taxon>
        <taxon>Pseudomonadota</taxon>
        <taxon>Gammaproteobacteria</taxon>
        <taxon>Alteromonadales</taxon>
        <taxon>Pseudoalteromonadaceae</taxon>
        <taxon>Pseudoalteromonas</taxon>
    </lineage>
</organism>
<dbReference type="CDD" id="cd16913">
    <property type="entry name" value="YkuD_like"/>
    <property type="match status" value="1"/>
</dbReference>
<feature type="domain" description="L,D-TPase catalytic" evidence="8">
    <location>
        <begin position="183"/>
        <end position="356"/>
    </location>
</feature>
<evidence type="ECO:0000259" key="8">
    <source>
        <dbReference type="PROSITE" id="PS52029"/>
    </source>
</evidence>
<keyword evidence="4 7" id="KW-0133">Cell shape</keyword>
<reference evidence="9 10" key="1">
    <citation type="submission" date="2016-10" db="EMBL/GenBank/DDBJ databases">
        <authorList>
            <person name="de Groot N.N."/>
        </authorList>
    </citation>
    <scope>NUCLEOTIDE SEQUENCE [LARGE SCALE GENOMIC DNA]</scope>
    <source>
        <strain evidence="9 10">DSM 6059</strain>
    </source>
</reference>
<dbReference type="SUPFAM" id="SSF47090">
    <property type="entry name" value="PGBD-like"/>
    <property type="match status" value="1"/>
</dbReference>
<dbReference type="PROSITE" id="PS52029">
    <property type="entry name" value="LD_TPASE"/>
    <property type="match status" value="1"/>
</dbReference>
<dbReference type="Proteomes" id="UP000198862">
    <property type="component" value="Unassembled WGS sequence"/>
</dbReference>
<evidence type="ECO:0000256" key="2">
    <source>
        <dbReference type="ARBA" id="ARBA00005992"/>
    </source>
</evidence>
<name>A0A1I1S759_9GAMM</name>
<keyword evidence="10" id="KW-1185">Reference proteome</keyword>
<keyword evidence="5 7" id="KW-0573">Peptidoglycan synthesis</keyword>
<dbReference type="GO" id="GO:0008360">
    <property type="term" value="P:regulation of cell shape"/>
    <property type="evidence" value="ECO:0007669"/>
    <property type="project" value="UniProtKB-UniRule"/>
</dbReference>
<dbReference type="InterPro" id="IPR005490">
    <property type="entry name" value="LD_TPept_cat_dom"/>
</dbReference>
<dbReference type="AlphaFoldDB" id="A0A1I1S759"/>